<protein>
    <recommendedName>
        <fullName evidence="2">Transposase Tc1-like domain-containing protein</fullName>
    </recommendedName>
</protein>
<evidence type="ECO:0000313" key="4">
    <source>
        <dbReference type="Proteomes" id="UP000694402"/>
    </source>
</evidence>
<evidence type="ECO:0000259" key="2">
    <source>
        <dbReference type="Pfam" id="PF01498"/>
    </source>
</evidence>
<evidence type="ECO:0000313" key="3">
    <source>
        <dbReference type="Ensembl" id="ENSOTSP00005114129.1"/>
    </source>
</evidence>
<dbReference type="Ensembl" id="ENSOTST00005196724.1">
    <property type="protein sequence ID" value="ENSOTSP00005127261.1"/>
    <property type="gene ID" value="ENSOTSG00005064508.1"/>
</dbReference>
<sequence>MLSLRLLPTGAPVCPELPESPVCPELPESHTSQELPEPPVSQELPEPFITSVLPESPFTPKMPESPDTPALPVSHFTPELPESPACPVLPESPVHSGPVARVPNPRSVLTFFHYRPALHRPAKMITRAQRRMLNEVKTNSRMSAKDLRKYLEDANISVDKSTINKTLNKNGVHGRRPWKMPLVSKKNIAARLKFPKLQTKFVLFGRNTQHYVWRKPTVKYG</sequence>
<dbReference type="GO" id="GO:0003677">
    <property type="term" value="F:DNA binding"/>
    <property type="evidence" value="ECO:0007669"/>
    <property type="project" value="InterPro"/>
</dbReference>
<organism evidence="3 4">
    <name type="scientific">Oncorhynchus tshawytscha</name>
    <name type="common">Chinook salmon</name>
    <name type="synonym">Salmo tshawytscha</name>
    <dbReference type="NCBI Taxonomy" id="74940"/>
    <lineage>
        <taxon>Eukaryota</taxon>
        <taxon>Metazoa</taxon>
        <taxon>Chordata</taxon>
        <taxon>Craniata</taxon>
        <taxon>Vertebrata</taxon>
        <taxon>Euteleostomi</taxon>
        <taxon>Actinopterygii</taxon>
        <taxon>Neopterygii</taxon>
        <taxon>Teleostei</taxon>
        <taxon>Protacanthopterygii</taxon>
        <taxon>Salmoniformes</taxon>
        <taxon>Salmonidae</taxon>
        <taxon>Salmoninae</taxon>
        <taxon>Oncorhynchus</taxon>
    </lineage>
</organism>
<name>A0AAZ3PE51_ONCTS</name>
<dbReference type="InterPro" id="IPR002492">
    <property type="entry name" value="Transposase_Tc1-like"/>
</dbReference>
<dbReference type="Ensembl" id="ENSOTST00005154066.1">
    <property type="protein sequence ID" value="ENSOTSP00005114129.1"/>
    <property type="gene ID" value="ENSOTSG00005064508.1"/>
</dbReference>
<feature type="domain" description="Transposase Tc1-like" evidence="2">
    <location>
        <begin position="129"/>
        <end position="194"/>
    </location>
</feature>
<dbReference type="Pfam" id="PF01498">
    <property type="entry name" value="HTH_Tnp_Tc3_2"/>
    <property type="match status" value="1"/>
</dbReference>
<dbReference type="Ensembl" id="ENSOTST00005134460.1">
    <property type="protein sequence ID" value="ENSOTSP00005152878.1"/>
    <property type="gene ID" value="ENSOTSG00005064508.1"/>
</dbReference>
<dbReference type="GO" id="GO:0006313">
    <property type="term" value="P:DNA transposition"/>
    <property type="evidence" value="ECO:0007669"/>
    <property type="project" value="InterPro"/>
</dbReference>
<reference evidence="4" key="1">
    <citation type="journal article" date="2018" name="PLoS ONE">
        <title>Chinook salmon (Oncorhynchus tshawytscha) genome and transcriptome.</title>
        <authorList>
            <person name="Christensen K.A."/>
            <person name="Leong J.S."/>
            <person name="Sakhrani D."/>
            <person name="Biagi C.A."/>
            <person name="Minkley D.R."/>
            <person name="Withler R.E."/>
            <person name="Rondeau E.B."/>
            <person name="Koop B.F."/>
            <person name="Devlin R.H."/>
        </authorList>
    </citation>
    <scope>NUCLEOTIDE SEQUENCE [LARGE SCALE GENOMIC DNA]</scope>
</reference>
<proteinExistence type="predicted"/>
<dbReference type="AlphaFoldDB" id="A0AAZ3PE51"/>
<accession>A0AAZ3PE51</accession>
<dbReference type="Proteomes" id="UP000694402">
    <property type="component" value="Unassembled WGS sequence"/>
</dbReference>
<evidence type="ECO:0000256" key="1">
    <source>
        <dbReference type="SAM" id="MobiDB-lite"/>
    </source>
</evidence>
<feature type="region of interest" description="Disordered" evidence="1">
    <location>
        <begin position="1"/>
        <end position="42"/>
    </location>
</feature>
<dbReference type="GO" id="GO:0015074">
    <property type="term" value="P:DNA integration"/>
    <property type="evidence" value="ECO:0007669"/>
    <property type="project" value="InterPro"/>
</dbReference>
<gene>
    <name evidence="3" type="primary">MRPL49</name>
</gene>
<keyword evidence="4" id="KW-1185">Reference proteome</keyword>
<dbReference type="GeneTree" id="ENSGT01060000250239"/>
<reference evidence="3" key="2">
    <citation type="submission" date="2025-05" db="UniProtKB">
        <authorList>
            <consortium name="Ensembl"/>
        </authorList>
    </citation>
    <scope>IDENTIFICATION</scope>
</reference>